<dbReference type="PANTHER" id="PTHR11596">
    <property type="entry name" value="ALKALINE PHOSPHATASE"/>
    <property type="match status" value="1"/>
</dbReference>
<evidence type="ECO:0000256" key="3">
    <source>
        <dbReference type="PIRSR" id="PIRSR601952-2"/>
    </source>
</evidence>
<evidence type="ECO:0000256" key="2">
    <source>
        <dbReference type="PIRSR" id="PIRSR601952-1"/>
    </source>
</evidence>
<dbReference type="SUPFAM" id="SSF53649">
    <property type="entry name" value="Alkaline phosphatase-like"/>
    <property type="match status" value="1"/>
</dbReference>
<protein>
    <submittedName>
        <fullName evidence="6">Alkaline phosphatase</fullName>
    </submittedName>
</protein>
<feature type="binding site" evidence="3">
    <location>
        <position position="322"/>
    </location>
    <ligand>
        <name>Zn(2+)</name>
        <dbReference type="ChEBI" id="CHEBI:29105"/>
        <label>2</label>
    </ligand>
</feature>
<comment type="cofactor">
    <cofactor evidence="3">
        <name>Zn(2+)</name>
        <dbReference type="ChEBI" id="CHEBI:29105"/>
    </cofactor>
    <text evidence="3">Binds 2 Zn(2+) ions.</text>
</comment>
<comment type="cofactor">
    <cofactor evidence="3">
        <name>Mg(2+)</name>
        <dbReference type="ChEBI" id="CHEBI:18420"/>
    </cofactor>
    <text evidence="3">Binds 1 Mg(2+) ion.</text>
</comment>
<gene>
    <name evidence="6" type="ORF">C8D99_12020</name>
</gene>
<dbReference type="InterPro" id="IPR017850">
    <property type="entry name" value="Alkaline_phosphatase_core_sf"/>
</dbReference>
<feature type="binding site" evidence="3">
    <location>
        <position position="46"/>
    </location>
    <ligand>
        <name>Mg(2+)</name>
        <dbReference type="ChEBI" id="CHEBI:18420"/>
    </ligand>
</feature>
<dbReference type="PANTHER" id="PTHR11596:SF5">
    <property type="entry name" value="ALKALINE PHOSPHATASE"/>
    <property type="match status" value="1"/>
</dbReference>
<dbReference type="GO" id="GO:0046872">
    <property type="term" value="F:metal ion binding"/>
    <property type="evidence" value="ECO:0007669"/>
    <property type="project" value="UniProtKB-KW"/>
</dbReference>
<dbReference type="PRINTS" id="PR00113">
    <property type="entry name" value="ALKPHPHTASE"/>
</dbReference>
<dbReference type="Proteomes" id="UP000295066">
    <property type="component" value="Unassembled WGS sequence"/>
</dbReference>
<evidence type="ECO:0000256" key="5">
    <source>
        <dbReference type="SAM" id="SignalP"/>
    </source>
</evidence>
<feature type="active site" description="Phosphoserine intermediate" evidence="2">
    <location>
        <position position="98"/>
    </location>
</feature>
<feature type="binding site" evidence="3">
    <location>
        <position position="46"/>
    </location>
    <ligand>
        <name>Zn(2+)</name>
        <dbReference type="ChEBI" id="CHEBI:29105"/>
        <label>2</label>
    </ligand>
</feature>
<evidence type="ECO:0000256" key="1">
    <source>
        <dbReference type="ARBA" id="ARBA00022553"/>
    </source>
</evidence>
<evidence type="ECO:0000313" key="7">
    <source>
        <dbReference type="Proteomes" id="UP000295066"/>
    </source>
</evidence>
<feature type="binding site" evidence="3">
    <location>
        <position position="471"/>
    </location>
    <ligand>
        <name>Zn(2+)</name>
        <dbReference type="ChEBI" id="CHEBI:29105"/>
        <label>2</label>
    </ligand>
</feature>
<feature type="binding site" evidence="3">
    <location>
        <position position="150"/>
    </location>
    <ligand>
        <name>Mg(2+)</name>
        <dbReference type="ChEBI" id="CHEBI:18420"/>
    </ligand>
</feature>
<keyword evidence="1" id="KW-0597">Phosphoprotein</keyword>
<feature type="binding site" evidence="3">
    <location>
        <position position="274"/>
    </location>
    <ligand>
        <name>Mg(2+)</name>
        <dbReference type="ChEBI" id="CHEBI:18420"/>
    </ligand>
</feature>
<comment type="similarity">
    <text evidence="4">Belongs to the alkaline phosphatase family.</text>
</comment>
<organism evidence="6 7">
    <name type="scientific">Aminivibrio pyruvatiphilus</name>
    <dbReference type="NCBI Taxonomy" id="1005740"/>
    <lineage>
        <taxon>Bacteria</taxon>
        <taxon>Thermotogati</taxon>
        <taxon>Synergistota</taxon>
        <taxon>Synergistia</taxon>
        <taxon>Synergistales</taxon>
        <taxon>Aminobacteriaceae</taxon>
        <taxon>Aminivibrio</taxon>
    </lineage>
</organism>
<comment type="caution">
    <text evidence="6">The sequence shown here is derived from an EMBL/GenBank/DDBJ whole genome shotgun (WGS) entry which is preliminary data.</text>
</comment>
<dbReference type="CDD" id="cd16012">
    <property type="entry name" value="ALP"/>
    <property type="match status" value="1"/>
</dbReference>
<reference evidence="6 7" key="1">
    <citation type="submission" date="2019-03" db="EMBL/GenBank/DDBJ databases">
        <title>Genomic Encyclopedia of Type Strains, Phase IV (KMG-IV): sequencing the most valuable type-strain genomes for metagenomic binning, comparative biology and taxonomic classification.</title>
        <authorList>
            <person name="Goeker M."/>
        </authorList>
    </citation>
    <scope>NUCLEOTIDE SEQUENCE [LARGE SCALE GENOMIC DNA]</scope>
    <source>
        <strain evidence="6 7">DSM 25964</strain>
    </source>
</reference>
<sequence>MKRSFRNRTGLALFVLLTLAAAAWAAGTGNDWSGRKAKYVFMFIGDGLGLQQVNAAEVYNGSVNRTGGEPAIKKLALSGLPVQGMITTYSTNSFITDSAPAATSLAAGYKTDNGVIGMDPAKKQKFTTVAQMVRAKGMKVGVLTSVSLNHATPAAFYASVPSRNDYYGIGEQLIDSGFDFFAGGGLHQSTGKDKDCRDLYEIAKEKGYQVLRTREDILSAQPGTKVIAVNPVLDGSNAMPYDMDRTDKELSLAEFTRKGIEMLHNPEGFFLMVEGGKIDWACHANDAAAAIGDTFAFDAAVKEALAFAEKHPDETLIIVVGDHETGGMSIGFAGTEYETFFEKIAHQKESYEAFDRKIAAFRKESEKTFEKMMPLITGSFGLRTATPEERAALEEKARAGDDEARIALSMTLSELELGELRAAFENSMLEKKERAKDEATFLLYGGYEPLSVKITHILNRKAGIGWTSYAHTGIPVPLFAAGLGSELFAGYYDNTDVAWKTMSILGVR</sequence>
<dbReference type="AlphaFoldDB" id="A0A4R8M5D0"/>
<feature type="signal peptide" evidence="5">
    <location>
        <begin position="1"/>
        <end position="25"/>
    </location>
</feature>
<dbReference type="GO" id="GO:0004035">
    <property type="term" value="F:alkaline phosphatase activity"/>
    <property type="evidence" value="ECO:0007669"/>
    <property type="project" value="TreeGrafter"/>
</dbReference>
<dbReference type="InterPro" id="IPR001952">
    <property type="entry name" value="Alkaline_phosphatase"/>
</dbReference>
<feature type="chain" id="PRO_5020354562" evidence="5">
    <location>
        <begin position="26"/>
        <end position="508"/>
    </location>
</feature>
<evidence type="ECO:0000256" key="4">
    <source>
        <dbReference type="RuleBase" id="RU003946"/>
    </source>
</evidence>
<dbReference type="Gene3D" id="3.40.720.10">
    <property type="entry name" value="Alkaline Phosphatase, subunit A"/>
    <property type="match status" value="1"/>
</dbReference>
<dbReference type="SMART" id="SM00098">
    <property type="entry name" value="alkPPc"/>
    <property type="match status" value="1"/>
</dbReference>
<dbReference type="EMBL" id="SORI01000020">
    <property type="protein sequence ID" value="TDY55939.1"/>
    <property type="molecule type" value="Genomic_DNA"/>
</dbReference>
<proteinExistence type="inferred from homology"/>
<dbReference type="Pfam" id="PF00245">
    <property type="entry name" value="Alk_phosphatase"/>
    <property type="match status" value="1"/>
</dbReference>
<feature type="binding site" evidence="3">
    <location>
        <position position="323"/>
    </location>
    <ligand>
        <name>Zn(2+)</name>
        <dbReference type="ChEBI" id="CHEBI:29105"/>
        <label>2</label>
    </ligand>
</feature>
<dbReference type="OrthoDB" id="9794455at2"/>
<name>A0A4R8M5D0_9BACT</name>
<keyword evidence="5" id="KW-0732">Signal</keyword>
<feature type="binding site" evidence="3">
    <location>
        <position position="152"/>
    </location>
    <ligand>
        <name>Mg(2+)</name>
        <dbReference type="ChEBI" id="CHEBI:18420"/>
    </ligand>
</feature>
<evidence type="ECO:0000313" key="6">
    <source>
        <dbReference type="EMBL" id="TDY55939.1"/>
    </source>
</evidence>
<keyword evidence="3" id="KW-0862">Zinc</keyword>
<feature type="binding site" evidence="3">
    <location>
        <position position="279"/>
    </location>
    <ligand>
        <name>Zn(2+)</name>
        <dbReference type="ChEBI" id="CHEBI:29105"/>
        <label>2</label>
    </ligand>
</feature>
<keyword evidence="3" id="KW-0460">Magnesium</keyword>
<dbReference type="RefSeq" id="WP_133958781.1">
    <property type="nucleotide sequence ID" value="NZ_SORI01000020.1"/>
</dbReference>
<dbReference type="Gene3D" id="1.10.60.40">
    <property type="match status" value="1"/>
</dbReference>
<feature type="binding site" evidence="3">
    <location>
        <position position="283"/>
    </location>
    <ligand>
        <name>Zn(2+)</name>
        <dbReference type="ChEBI" id="CHEBI:29105"/>
        <label>2</label>
    </ligand>
</feature>
<keyword evidence="7" id="KW-1185">Reference proteome</keyword>
<accession>A0A4R8M5D0</accession>
<keyword evidence="3" id="KW-0479">Metal-binding</keyword>